<evidence type="ECO:0000313" key="5">
    <source>
        <dbReference type="Proteomes" id="UP000199062"/>
    </source>
</evidence>
<dbReference type="SUPFAM" id="SSF51735">
    <property type="entry name" value="NAD(P)-binding Rossmann-fold domains"/>
    <property type="match status" value="1"/>
</dbReference>
<reference evidence="4 5" key="1">
    <citation type="submission" date="2016-10" db="EMBL/GenBank/DDBJ databases">
        <authorList>
            <person name="de Groot N.N."/>
        </authorList>
    </citation>
    <scope>NUCLEOTIDE SEQUENCE [LARGE SCALE GENOMIC DNA]</scope>
    <source>
        <strain evidence="4 5">CGMCC 1.10457</strain>
    </source>
</reference>
<dbReference type="Pfam" id="PF01408">
    <property type="entry name" value="GFO_IDH_MocA"/>
    <property type="match status" value="1"/>
</dbReference>
<organism evidence="4 5">
    <name type="scientific">Halomicrobium zhouii</name>
    <dbReference type="NCBI Taxonomy" id="767519"/>
    <lineage>
        <taxon>Archaea</taxon>
        <taxon>Methanobacteriati</taxon>
        <taxon>Methanobacteriota</taxon>
        <taxon>Stenosarchaea group</taxon>
        <taxon>Halobacteria</taxon>
        <taxon>Halobacteriales</taxon>
        <taxon>Haloarculaceae</taxon>
        <taxon>Halomicrobium</taxon>
    </lineage>
</organism>
<dbReference type="EMBL" id="FOZK01000006">
    <property type="protein sequence ID" value="SFS13137.1"/>
    <property type="molecule type" value="Genomic_DNA"/>
</dbReference>
<keyword evidence="5" id="KW-1185">Reference proteome</keyword>
<dbReference type="Gene3D" id="3.40.50.720">
    <property type="entry name" value="NAD(P)-binding Rossmann-like Domain"/>
    <property type="match status" value="1"/>
</dbReference>
<keyword evidence="1" id="KW-0560">Oxidoreductase</keyword>
<name>A0A1I6MBZ9_9EURY</name>
<evidence type="ECO:0000259" key="3">
    <source>
        <dbReference type="Pfam" id="PF22725"/>
    </source>
</evidence>
<gene>
    <name evidence="4" type="ORF">SAMN05216559_4206</name>
</gene>
<dbReference type="Proteomes" id="UP000199062">
    <property type="component" value="Unassembled WGS sequence"/>
</dbReference>
<evidence type="ECO:0000256" key="1">
    <source>
        <dbReference type="ARBA" id="ARBA00023002"/>
    </source>
</evidence>
<dbReference type="AlphaFoldDB" id="A0A1I6MBZ9"/>
<dbReference type="PANTHER" id="PTHR43818">
    <property type="entry name" value="BCDNA.GH03377"/>
    <property type="match status" value="1"/>
</dbReference>
<feature type="domain" description="Gfo/Idh/MocA-like oxidoreductase N-terminal" evidence="2">
    <location>
        <begin position="5"/>
        <end position="121"/>
    </location>
</feature>
<dbReference type="Gene3D" id="3.30.360.10">
    <property type="entry name" value="Dihydrodipicolinate Reductase, domain 2"/>
    <property type="match status" value="1"/>
</dbReference>
<dbReference type="OrthoDB" id="25239at2157"/>
<dbReference type="InterPro" id="IPR036291">
    <property type="entry name" value="NAD(P)-bd_dom_sf"/>
</dbReference>
<evidence type="ECO:0000313" key="4">
    <source>
        <dbReference type="EMBL" id="SFS13137.1"/>
    </source>
</evidence>
<accession>A0A1I6MBZ9</accession>
<proteinExistence type="predicted"/>
<sequence>MDEVTIGVIGAGNRGETHSEAYAEVPGATVAAVADVDEDAAQRLAERYDVPEVYADFRAMLDDSGVDAVDVCVHNNLHRPMAVAAFEAGKHVFCEKPLAGSYADAKAIADAAEAAGKHLGVQNETLLAPETRGAKTFVDEGNLGEISYARSVYSRRRGRPYVDGYGTPAFVSKESAGGGPVIDIGTYEIGRMLYLLDNPDVERVNGKTFEFYRDSYDESLVGPNTDVYEDRLEDSGFDVEDAGTGAARLADGTRLEIRAAWHMYQSDERGAVVGSTGGIELDPLEFHTTTNDYETTARIDVDEYETRQGRLASERGYTADRPTQFDHWIETVRGDVEPIPTGDIALNSMLVMEGIYLSDELGREVSADEVVDNSESRSVDL</sequence>
<dbReference type="InterPro" id="IPR050463">
    <property type="entry name" value="Gfo/Idh/MocA_oxidrdct_glycsds"/>
</dbReference>
<dbReference type="Pfam" id="PF22725">
    <property type="entry name" value="GFO_IDH_MocA_C3"/>
    <property type="match status" value="1"/>
</dbReference>
<dbReference type="InterPro" id="IPR055170">
    <property type="entry name" value="GFO_IDH_MocA-like_dom"/>
</dbReference>
<dbReference type="GO" id="GO:0016491">
    <property type="term" value="F:oxidoreductase activity"/>
    <property type="evidence" value="ECO:0007669"/>
    <property type="project" value="UniProtKB-KW"/>
</dbReference>
<protein>
    <submittedName>
        <fullName evidence="4">Predicted dehydrogenase</fullName>
    </submittedName>
</protein>
<evidence type="ECO:0000259" key="2">
    <source>
        <dbReference type="Pfam" id="PF01408"/>
    </source>
</evidence>
<dbReference type="InterPro" id="IPR000683">
    <property type="entry name" value="Gfo/Idh/MocA-like_OxRdtase_N"/>
</dbReference>
<dbReference type="STRING" id="767519.SAMN05216559_4206"/>
<dbReference type="GO" id="GO:0000166">
    <property type="term" value="F:nucleotide binding"/>
    <property type="evidence" value="ECO:0007669"/>
    <property type="project" value="InterPro"/>
</dbReference>
<feature type="domain" description="GFO/IDH/MocA-like oxidoreductase" evidence="3">
    <location>
        <begin position="133"/>
        <end position="280"/>
    </location>
</feature>
<dbReference type="SUPFAM" id="SSF55347">
    <property type="entry name" value="Glyceraldehyde-3-phosphate dehydrogenase-like, C-terminal domain"/>
    <property type="match status" value="1"/>
</dbReference>
<dbReference type="RefSeq" id="WP_089819439.1">
    <property type="nucleotide sequence ID" value="NZ_FOZK01000006.1"/>
</dbReference>
<dbReference type="PANTHER" id="PTHR43818:SF11">
    <property type="entry name" value="BCDNA.GH03377"/>
    <property type="match status" value="1"/>
</dbReference>